<dbReference type="GO" id="GO:0004386">
    <property type="term" value="F:helicase activity"/>
    <property type="evidence" value="ECO:0007669"/>
    <property type="project" value="UniProtKB-KW"/>
</dbReference>
<feature type="domain" description="Helicase ATP-binding" evidence="4">
    <location>
        <begin position="182"/>
        <end position="334"/>
    </location>
</feature>
<dbReference type="EMBL" id="JBHSOZ010000002">
    <property type="protein sequence ID" value="MFC5711363.1"/>
    <property type="molecule type" value="Genomic_DNA"/>
</dbReference>
<accession>A0ABW0YG05</accession>
<comment type="caution">
    <text evidence="6">The sequence shown here is derived from an EMBL/GenBank/DDBJ whole genome shotgun (WGS) entry which is preliminary data.</text>
</comment>
<dbReference type="Proteomes" id="UP001596142">
    <property type="component" value="Unassembled WGS sequence"/>
</dbReference>
<dbReference type="PANTHER" id="PTHR30580:SF1">
    <property type="entry name" value="COMF OPERON PROTEIN 1"/>
    <property type="match status" value="1"/>
</dbReference>
<feature type="domain" description="Helicase C-terminal" evidence="5">
    <location>
        <begin position="366"/>
        <end position="507"/>
    </location>
</feature>
<dbReference type="Pfam" id="PF00271">
    <property type="entry name" value="Helicase_C"/>
    <property type="match status" value="1"/>
</dbReference>
<dbReference type="RefSeq" id="WP_385937477.1">
    <property type="nucleotide sequence ID" value="NZ_JBHSOZ010000002.1"/>
</dbReference>
<evidence type="ECO:0000259" key="4">
    <source>
        <dbReference type="PROSITE" id="PS51192"/>
    </source>
</evidence>
<keyword evidence="3" id="KW-0238">DNA-binding</keyword>
<dbReference type="Pfam" id="PF04851">
    <property type="entry name" value="ResIII"/>
    <property type="match status" value="1"/>
</dbReference>
<dbReference type="InterPro" id="IPR001650">
    <property type="entry name" value="Helicase_C-like"/>
</dbReference>
<dbReference type="InterPro" id="IPR014001">
    <property type="entry name" value="Helicase_ATP-bd"/>
</dbReference>
<proteinExistence type="predicted"/>
<evidence type="ECO:0000256" key="1">
    <source>
        <dbReference type="ARBA" id="ARBA00022741"/>
    </source>
</evidence>
<dbReference type="SUPFAM" id="SSF52540">
    <property type="entry name" value="P-loop containing nucleoside triphosphate hydrolases"/>
    <property type="match status" value="1"/>
</dbReference>
<dbReference type="SMART" id="SM00487">
    <property type="entry name" value="DEXDc"/>
    <property type="match status" value="1"/>
</dbReference>
<evidence type="ECO:0000313" key="6">
    <source>
        <dbReference type="EMBL" id="MFC5711363.1"/>
    </source>
</evidence>
<dbReference type="SMART" id="SM00490">
    <property type="entry name" value="HELICc"/>
    <property type="match status" value="1"/>
</dbReference>
<dbReference type="PANTHER" id="PTHR30580">
    <property type="entry name" value="PRIMOSOMAL PROTEIN N"/>
    <property type="match status" value="1"/>
</dbReference>
<organism evidence="6 7">
    <name type="scientific">Thalassorhabdus alkalitolerans</name>
    <dbReference type="NCBI Taxonomy" id="2282697"/>
    <lineage>
        <taxon>Bacteria</taxon>
        <taxon>Bacillati</taxon>
        <taxon>Bacillota</taxon>
        <taxon>Bacilli</taxon>
        <taxon>Bacillales</taxon>
        <taxon>Bacillaceae</taxon>
        <taxon>Thalassorhabdus</taxon>
    </lineage>
</organism>
<gene>
    <name evidence="6" type="ORF">ACFPU1_01065</name>
</gene>
<dbReference type="InterPro" id="IPR006935">
    <property type="entry name" value="Helicase/UvrB_N"/>
</dbReference>
<protein>
    <submittedName>
        <fullName evidence="6">DEAD/DEAH box helicase</fullName>
    </submittedName>
</protein>
<evidence type="ECO:0000256" key="3">
    <source>
        <dbReference type="ARBA" id="ARBA00023125"/>
    </source>
</evidence>
<reference evidence="7" key="1">
    <citation type="journal article" date="2019" name="Int. J. Syst. Evol. Microbiol.">
        <title>The Global Catalogue of Microorganisms (GCM) 10K type strain sequencing project: providing services to taxonomists for standard genome sequencing and annotation.</title>
        <authorList>
            <consortium name="The Broad Institute Genomics Platform"/>
            <consortium name="The Broad Institute Genome Sequencing Center for Infectious Disease"/>
            <person name="Wu L."/>
            <person name="Ma J."/>
        </authorList>
    </citation>
    <scope>NUCLEOTIDE SEQUENCE [LARGE SCALE GENOMIC DNA]</scope>
    <source>
        <strain evidence="7">CECT 7184</strain>
    </source>
</reference>
<dbReference type="PROSITE" id="PS51192">
    <property type="entry name" value="HELICASE_ATP_BIND_1"/>
    <property type="match status" value="1"/>
</dbReference>
<name>A0ABW0YG05_9BACI</name>
<evidence type="ECO:0000256" key="2">
    <source>
        <dbReference type="ARBA" id="ARBA00022840"/>
    </source>
</evidence>
<keyword evidence="2" id="KW-0067">ATP-binding</keyword>
<keyword evidence="6" id="KW-0347">Helicase</keyword>
<dbReference type="Gene3D" id="3.40.50.300">
    <property type="entry name" value="P-loop containing nucleotide triphosphate hydrolases"/>
    <property type="match status" value="2"/>
</dbReference>
<evidence type="ECO:0000259" key="5">
    <source>
        <dbReference type="PROSITE" id="PS51194"/>
    </source>
</evidence>
<keyword evidence="7" id="KW-1185">Reference proteome</keyword>
<dbReference type="PROSITE" id="PS51194">
    <property type="entry name" value="HELICASE_CTER"/>
    <property type="match status" value="1"/>
</dbReference>
<keyword evidence="1" id="KW-0547">Nucleotide-binding</keyword>
<keyword evidence="6" id="KW-0378">Hydrolase</keyword>
<evidence type="ECO:0000313" key="7">
    <source>
        <dbReference type="Proteomes" id="UP001596142"/>
    </source>
</evidence>
<sequence>MKFALVEWPDPFGRNHPYFLPEAWIPSSAILKKDPQSISFYRETPSIEINRAFTPQTDIRSLLAGKELLPDELPFSFQILRDSYFNGYIYLKKGIEKSAKGYHCHRCGNHGKTITFAQVPCARCERLCVYCRNCITMGRVAECTPLIGWKGASPQEGKKCDSLLAWEGEFSPGQKIAVTEIENRVGTEQELLLWAVCGAGKTEILFPGLEKALLLGQRVLLATPRTDVVLELLPRMKKAFPDVKVTGLYGGSEDRDVWGQLVIATTHQVRRFKDAFDLVIVDEVDAFPYTFDKSLAFGIQKAKKKSAAVFYLTATPSTDLKKRVQQKKLEAVKIPRRYHGHPLPEPHFAWTGNWKKTLEKKKLPHALRDWCRKRLDSETQAFVFVPTVKVLHQITPLLQKINSNIQGVHAEDTERRGKVQDFREGKIPLLVTTTILERGVTVKGIEVAVLGAEETIFDESALVQIAGRAGRSADHPTGDVVYFHYGKSNAMLAARRHIKQMNKANIL</sequence>
<dbReference type="InterPro" id="IPR027417">
    <property type="entry name" value="P-loop_NTPase"/>
</dbReference>